<dbReference type="Proteomes" id="UP001482620">
    <property type="component" value="Unassembled WGS sequence"/>
</dbReference>
<sequence length="179" mass="19635">MSPDFDLDLSRLAQLSSLSCRSMILSFHLLRKRPKILLPSVAEVDLLHLLPLNIPACLLHAASPLIFVSQTDPPAPQASTSSSTPVILQSSLLHAYRPWILSSAPFISLNISRVRLQLGHVSFLFSALPAPSPLLGPSHRRSRCLACLQVRCITPCFSHSFSQPSATSGFFFQSSNIEY</sequence>
<keyword evidence="2" id="KW-1185">Reference proteome</keyword>
<evidence type="ECO:0000313" key="2">
    <source>
        <dbReference type="Proteomes" id="UP001482620"/>
    </source>
</evidence>
<evidence type="ECO:0000313" key="1">
    <source>
        <dbReference type="EMBL" id="MEQ2242725.1"/>
    </source>
</evidence>
<reference evidence="1 2" key="1">
    <citation type="submission" date="2021-06" db="EMBL/GenBank/DDBJ databases">
        <authorList>
            <person name="Palmer J.M."/>
        </authorList>
    </citation>
    <scope>NUCLEOTIDE SEQUENCE [LARGE SCALE GENOMIC DNA]</scope>
    <source>
        <strain evidence="2">if_2019</strain>
        <tissue evidence="1">Muscle</tissue>
    </source>
</reference>
<organism evidence="1 2">
    <name type="scientific">Ilyodon furcidens</name>
    <name type="common">goldbreast splitfin</name>
    <dbReference type="NCBI Taxonomy" id="33524"/>
    <lineage>
        <taxon>Eukaryota</taxon>
        <taxon>Metazoa</taxon>
        <taxon>Chordata</taxon>
        <taxon>Craniata</taxon>
        <taxon>Vertebrata</taxon>
        <taxon>Euteleostomi</taxon>
        <taxon>Actinopterygii</taxon>
        <taxon>Neopterygii</taxon>
        <taxon>Teleostei</taxon>
        <taxon>Neoteleostei</taxon>
        <taxon>Acanthomorphata</taxon>
        <taxon>Ovalentaria</taxon>
        <taxon>Atherinomorphae</taxon>
        <taxon>Cyprinodontiformes</taxon>
        <taxon>Goodeidae</taxon>
        <taxon>Ilyodon</taxon>
    </lineage>
</organism>
<comment type="caution">
    <text evidence="1">The sequence shown here is derived from an EMBL/GenBank/DDBJ whole genome shotgun (WGS) entry which is preliminary data.</text>
</comment>
<accession>A0ABV0UC14</accession>
<gene>
    <name evidence="1" type="ORF">ILYODFUR_038988</name>
</gene>
<proteinExistence type="predicted"/>
<protein>
    <submittedName>
        <fullName evidence="1">Uncharacterized protein</fullName>
    </submittedName>
</protein>
<dbReference type="EMBL" id="JAHRIQ010068667">
    <property type="protein sequence ID" value="MEQ2242725.1"/>
    <property type="molecule type" value="Genomic_DNA"/>
</dbReference>
<name>A0ABV0UC14_9TELE</name>